<evidence type="ECO:0000313" key="2">
    <source>
        <dbReference type="Proteomes" id="UP000027586"/>
    </source>
</evidence>
<dbReference type="EMBL" id="CBTN010000025">
    <property type="protein sequence ID" value="CDH54860.1"/>
    <property type="molecule type" value="Genomic_DNA"/>
</dbReference>
<organism evidence="1 2">
    <name type="scientific">Lichtheimia corymbifera JMRC:FSU:9682</name>
    <dbReference type="NCBI Taxonomy" id="1263082"/>
    <lineage>
        <taxon>Eukaryota</taxon>
        <taxon>Fungi</taxon>
        <taxon>Fungi incertae sedis</taxon>
        <taxon>Mucoromycota</taxon>
        <taxon>Mucoromycotina</taxon>
        <taxon>Mucoromycetes</taxon>
        <taxon>Mucorales</taxon>
        <taxon>Lichtheimiaceae</taxon>
        <taxon>Lichtheimia</taxon>
    </lineage>
</organism>
<dbReference type="AlphaFoldDB" id="A0A068RYN2"/>
<evidence type="ECO:0000313" key="1">
    <source>
        <dbReference type="EMBL" id="CDH54860.1"/>
    </source>
</evidence>
<proteinExistence type="predicted"/>
<protein>
    <submittedName>
        <fullName evidence="1">Uncharacterized protein</fullName>
    </submittedName>
</protein>
<accession>A0A068RYN2</accession>
<gene>
    <name evidence="1" type="ORF">LCOR_06073.1</name>
</gene>
<name>A0A068RYN2_9FUNG</name>
<keyword evidence="2" id="KW-1185">Reference proteome</keyword>
<sequence length="99" mass="11159">MVLNTAMKVKDIRLVSGVKRCRPVSDVKRCRPVSGVKRCRLVSGVKRCRPVSDVKRCRLVSGVNDAVRNDVKLRVWIANHLLVVAPGNHLHGWAKNWHS</sequence>
<reference evidence="1" key="1">
    <citation type="submission" date="2013-08" db="EMBL/GenBank/DDBJ databases">
        <title>Gene expansion shapes genome architecture in the human pathogen Lichtheimia corymbifera: an evolutionary genomics analysis in the ancient terrestrial Mucorales (Mucoromycotina).</title>
        <authorList>
            <person name="Schwartze V.U."/>
            <person name="Winter S."/>
            <person name="Shelest E."/>
            <person name="Marcet-Houben M."/>
            <person name="Horn F."/>
            <person name="Wehner S."/>
            <person name="Hoffmann K."/>
            <person name="Riege K."/>
            <person name="Sammeth M."/>
            <person name="Nowrousian M."/>
            <person name="Valiante V."/>
            <person name="Linde J."/>
            <person name="Jacobsen I.D."/>
            <person name="Marz M."/>
            <person name="Brakhage A.A."/>
            <person name="Gabaldon T."/>
            <person name="Bocker S."/>
            <person name="Voigt K."/>
        </authorList>
    </citation>
    <scope>NUCLEOTIDE SEQUENCE [LARGE SCALE GENOMIC DNA]</scope>
    <source>
        <strain evidence="1">FSU 9682</strain>
    </source>
</reference>
<dbReference type="Proteomes" id="UP000027586">
    <property type="component" value="Unassembled WGS sequence"/>
</dbReference>
<comment type="caution">
    <text evidence="1">The sequence shown here is derived from an EMBL/GenBank/DDBJ whole genome shotgun (WGS) entry which is preliminary data.</text>
</comment>
<dbReference type="VEuPathDB" id="FungiDB:LCOR_06073.1"/>